<evidence type="ECO:0000256" key="4">
    <source>
        <dbReference type="ARBA" id="ARBA00013346"/>
    </source>
</evidence>
<reference evidence="13" key="1">
    <citation type="journal article" date="2017" name="Acta Aliment.">
        <title>Plant polysaccharide degrading enzyme system of Thermpbifida cellulosilytica TB100 revealed by de novo genome project data.</title>
        <authorList>
            <person name="Toth A."/>
            <person name="Baka E."/>
            <person name="Luzics S."/>
            <person name="Bata-Vidacs I."/>
            <person name="Nagy I."/>
            <person name="Balint B."/>
            <person name="Herceg R."/>
            <person name="Olasz F."/>
            <person name="Wilk T."/>
            <person name="Nagy T."/>
            <person name="Kriszt B."/>
            <person name="Nagy I."/>
            <person name="Kukolya J."/>
        </authorList>
    </citation>
    <scope>NUCLEOTIDE SEQUENCE [LARGE SCALE GENOMIC DNA]</scope>
    <source>
        <strain evidence="13">TB100</strain>
    </source>
</reference>
<comment type="similarity">
    <text evidence="2">Belongs to the methyltransferase superfamily. L-isoaspartyl/D-aspartyl protein methyltransferase family.</text>
</comment>
<dbReference type="Pfam" id="PF01135">
    <property type="entry name" value="PCMT"/>
    <property type="match status" value="1"/>
</dbReference>
<evidence type="ECO:0000256" key="3">
    <source>
        <dbReference type="ARBA" id="ARBA00011890"/>
    </source>
</evidence>
<evidence type="ECO:0000256" key="11">
    <source>
        <dbReference type="ARBA" id="ARBA00031350"/>
    </source>
</evidence>
<dbReference type="GO" id="GO:0004719">
    <property type="term" value="F:protein-L-isoaspartate (D-aspartate) O-methyltransferase activity"/>
    <property type="evidence" value="ECO:0007669"/>
    <property type="project" value="UniProtKB-EC"/>
</dbReference>
<dbReference type="EMBL" id="LGEM01000050">
    <property type="protein sequence ID" value="KUP96976.1"/>
    <property type="molecule type" value="Genomic_DNA"/>
</dbReference>
<name>A0A147KI64_THECS</name>
<dbReference type="EC" id="2.1.1.77" evidence="3"/>
<evidence type="ECO:0000256" key="2">
    <source>
        <dbReference type="ARBA" id="ARBA00005369"/>
    </source>
</evidence>
<dbReference type="CDD" id="cd02440">
    <property type="entry name" value="AdoMet_MTases"/>
    <property type="match status" value="1"/>
</dbReference>
<dbReference type="PATRIC" id="fig|665004.4.peg.2200"/>
<evidence type="ECO:0000256" key="6">
    <source>
        <dbReference type="ARBA" id="ARBA00022603"/>
    </source>
</evidence>
<dbReference type="GO" id="GO:0032259">
    <property type="term" value="P:methylation"/>
    <property type="evidence" value="ECO:0007669"/>
    <property type="project" value="UniProtKB-KW"/>
</dbReference>
<comment type="caution">
    <text evidence="12">The sequence shown here is derived from an EMBL/GenBank/DDBJ whole genome shotgun (WGS) entry which is preliminary data.</text>
</comment>
<evidence type="ECO:0000313" key="13">
    <source>
        <dbReference type="Proteomes" id="UP000074382"/>
    </source>
</evidence>
<dbReference type="InterPro" id="IPR000682">
    <property type="entry name" value="PCMT"/>
</dbReference>
<dbReference type="Gene3D" id="3.40.50.150">
    <property type="entry name" value="Vaccinia Virus protein VP39"/>
    <property type="match status" value="1"/>
</dbReference>
<keyword evidence="5" id="KW-0963">Cytoplasm</keyword>
<dbReference type="SUPFAM" id="SSF53335">
    <property type="entry name" value="S-adenosyl-L-methionine-dependent methyltransferases"/>
    <property type="match status" value="1"/>
</dbReference>
<gene>
    <name evidence="12" type="ORF">AC529_09275</name>
</gene>
<dbReference type="STRING" id="665004.AC529_09275"/>
<protein>
    <recommendedName>
        <fullName evidence="4">Protein-L-isoaspartate O-methyltransferase</fullName>
        <ecNumber evidence="3">2.1.1.77</ecNumber>
    </recommendedName>
    <alternativeName>
        <fullName evidence="11">L-isoaspartyl protein carboxyl methyltransferase</fullName>
    </alternativeName>
    <alternativeName>
        <fullName evidence="9">Protein L-isoaspartyl methyltransferase</fullName>
    </alternativeName>
    <alternativeName>
        <fullName evidence="10">Protein-beta-aspartate methyltransferase</fullName>
    </alternativeName>
</protein>
<dbReference type="GO" id="GO:0005737">
    <property type="term" value="C:cytoplasm"/>
    <property type="evidence" value="ECO:0007669"/>
    <property type="project" value="UniProtKB-SubCell"/>
</dbReference>
<keyword evidence="7 12" id="KW-0808">Transferase</keyword>
<proteinExistence type="inferred from homology"/>
<comment type="subcellular location">
    <subcellularLocation>
        <location evidence="1">Cytoplasm</location>
    </subcellularLocation>
</comment>
<keyword evidence="13" id="KW-1185">Reference proteome</keyword>
<dbReference type="InterPro" id="IPR029063">
    <property type="entry name" value="SAM-dependent_MTases_sf"/>
</dbReference>
<evidence type="ECO:0000256" key="8">
    <source>
        <dbReference type="ARBA" id="ARBA00022691"/>
    </source>
</evidence>
<evidence type="ECO:0000256" key="10">
    <source>
        <dbReference type="ARBA" id="ARBA00031323"/>
    </source>
</evidence>
<evidence type="ECO:0000256" key="7">
    <source>
        <dbReference type="ARBA" id="ARBA00022679"/>
    </source>
</evidence>
<evidence type="ECO:0000256" key="5">
    <source>
        <dbReference type="ARBA" id="ARBA00022490"/>
    </source>
</evidence>
<sequence>MSGGRRQREGLSMTFEAALRAAGVSDRVAEAFARVPRHPFIPDRIWHRGRPVDRAADPDRWRRLVDTDDAVVTQVDDGAENGPGLPSSSSSAPSIMAAMLDALDVHPGQWVLEIGTGTGWNAALLCELVGDADRVTTVEVDPVLAERARGALEDAGYRTRVVTGDGAAGYPALAPYDRIIATCTVRDVPKAWLAQTRDGGLVVTPWSPQPSGPGGVLARLRVRGDTAEGRFVQGLSFMWLRAQRNRGGTPHDLNATADQIRPIEAGQDLLLDGTVVLPLMLMLPAWRFGMRRSPEGMVIWLSATDSPSWARVYEDRVEQGGPRRLWDELEQAHAWWDQRGRPGVEEFGLTVGARGHTVWLGSPDGPSWRHG</sequence>
<dbReference type="PANTHER" id="PTHR11579">
    <property type="entry name" value="PROTEIN-L-ISOASPARTATE O-METHYLTRANSFERASE"/>
    <property type="match status" value="1"/>
</dbReference>
<evidence type="ECO:0000256" key="1">
    <source>
        <dbReference type="ARBA" id="ARBA00004496"/>
    </source>
</evidence>
<accession>A0A147KI64</accession>
<keyword evidence="6 12" id="KW-0489">Methyltransferase</keyword>
<organism evidence="12 13">
    <name type="scientific">Thermobifida cellulosilytica TB100</name>
    <dbReference type="NCBI Taxonomy" id="665004"/>
    <lineage>
        <taxon>Bacteria</taxon>
        <taxon>Bacillati</taxon>
        <taxon>Actinomycetota</taxon>
        <taxon>Actinomycetes</taxon>
        <taxon>Streptosporangiales</taxon>
        <taxon>Nocardiopsidaceae</taxon>
        <taxon>Thermobifida</taxon>
    </lineage>
</organism>
<evidence type="ECO:0000313" key="12">
    <source>
        <dbReference type="EMBL" id="KUP96976.1"/>
    </source>
</evidence>
<dbReference type="PANTHER" id="PTHR11579:SF0">
    <property type="entry name" value="PROTEIN-L-ISOASPARTATE(D-ASPARTATE) O-METHYLTRANSFERASE"/>
    <property type="match status" value="1"/>
</dbReference>
<keyword evidence="8" id="KW-0949">S-adenosyl-L-methionine</keyword>
<evidence type="ECO:0000256" key="9">
    <source>
        <dbReference type="ARBA" id="ARBA00030757"/>
    </source>
</evidence>
<dbReference type="AlphaFoldDB" id="A0A147KI64"/>
<dbReference type="PROSITE" id="PS01279">
    <property type="entry name" value="PCMT"/>
    <property type="match status" value="1"/>
</dbReference>
<dbReference type="Proteomes" id="UP000074382">
    <property type="component" value="Unassembled WGS sequence"/>
</dbReference>